<evidence type="ECO:0000313" key="8">
    <source>
        <dbReference type="Proteomes" id="UP000586042"/>
    </source>
</evidence>
<comment type="caution">
    <text evidence="7">The sequence shown here is derived from an EMBL/GenBank/DDBJ whole genome shotgun (WGS) entry which is preliminary data.</text>
</comment>
<dbReference type="SUPFAM" id="SSF46689">
    <property type="entry name" value="Homeodomain-like"/>
    <property type="match status" value="1"/>
</dbReference>
<dbReference type="InterPro" id="IPR001647">
    <property type="entry name" value="HTH_TetR"/>
</dbReference>
<keyword evidence="8" id="KW-1185">Reference proteome</keyword>
<dbReference type="InterPro" id="IPR009057">
    <property type="entry name" value="Homeodomain-like_sf"/>
</dbReference>
<dbReference type="PROSITE" id="PS01081">
    <property type="entry name" value="HTH_TETR_1"/>
    <property type="match status" value="1"/>
</dbReference>
<dbReference type="AlphaFoldDB" id="A0A7Y6IG36"/>
<evidence type="ECO:0000256" key="3">
    <source>
        <dbReference type="ARBA" id="ARBA00023163"/>
    </source>
</evidence>
<dbReference type="Proteomes" id="UP000586042">
    <property type="component" value="Unassembled WGS sequence"/>
</dbReference>
<protein>
    <submittedName>
        <fullName evidence="7">TetR/AcrR family transcriptional regulator</fullName>
    </submittedName>
</protein>
<keyword evidence="2 4" id="KW-0238">DNA-binding</keyword>
<keyword evidence="1" id="KW-0805">Transcription regulation</keyword>
<organism evidence="7 8">
    <name type="scientific">Nonomuraea montanisoli</name>
    <dbReference type="NCBI Taxonomy" id="2741721"/>
    <lineage>
        <taxon>Bacteria</taxon>
        <taxon>Bacillati</taxon>
        <taxon>Actinomycetota</taxon>
        <taxon>Actinomycetes</taxon>
        <taxon>Streptosporangiales</taxon>
        <taxon>Streptosporangiaceae</taxon>
        <taxon>Nonomuraea</taxon>
    </lineage>
</organism>
<evidence type="ECO:0000256" key="1">
    <source>
        <dbReference type="ARBA" id="ARBA00023015"/>
    </source>
</evidence>
<accession>A0A7Y6IG36</accession>
<dbReference type="Pfam" id="PF00440">
    <property type="entry name" value="TetR_N"/>
    <property type="match status" value="1"/>
</dbReference>
<dbReference type="InterPro" id="IPR023772">
    <property type="entry name" value="DNA-bd_HTH_TetR-type_CS"/>
</dbReference>
<name>A0A7Y6IG36_9ACTN</name>
<evidence type="ECO:0000313" key="7">
    <source>
        <dbReference type="EMBL" id="NUW36970.1"/>
    </source>
</evidence>
<dbReference type="RefSeq" id="WP_175594426.1">
    <property type="nucleotide sequence ID" value="NZ_JABWGN010000018.1"/>
</dbReference>
<evidence type="ECO:0000259" key="6">
    <source>
        <dbReference type="PROSITE" id="PS50977"/>
    </source>
</evidence>
<sequence length="232" mass="24969">MSDPVKQDLRAARVAETETRILRAAVELFLENGYAGTTLTAVAERAGVGHRTLYVRFGTKAALLKRAVDVAFVGDTEPVDVRGRPWFALALTAPTAAERIEALAVGGRLMMERAGDILAVALEAGAVEPDLAAAAQAAREATRENISAFWSRMDDDGLVPPGSDLAWLTDTTTILVHAETYLLSRKMIGWDANGYERWLVTTLTRLLAGTRPDQENALPGRHDGGRSEGGQT</sequence>
<dbReference type="EMBL" id="JABWGN010000018">
    <property type="protein sequence ID" value="NUW36970.1"/>
    <property type="molecule type" value="Genomic_DNA"/>
</dbReference>
<reference evidence="7 8" key="1">
    <citation type="submission" date="2020-06" db="EMBL/GenBank/DDBJ databases">
        <title>Nonomuraea sp. SMC257, a novel actinomycete isolated from soil.</title>
        <authorList>
            <person name="Chanama M."/>
        </authorList>
    </citation>
    <scope>NUCLEOTIDE SEQUENCE [LARGE SCALE GENOMIC DNA]</scope>
    <source>
        <strain evidence="7 8">SMC257</strain>
    </source>
</reference>
<dbReference type="PRINTS" id="PR00455">
    <property type="entry name" value="HTHTETR"/>
</dbReference>
<proteinExistence type="predicted"/>
<dbReference type="GO" id="GO:0003700">
    <property type="term" value="F:DNA-binding transcription factor activity"/>
    <property type="evidence" value="ECO:0007669"/>
    <property type="project" value="TreeGrafter"/>
</dbReference>
<dbReference type="Gene3D" id="1.10.357.10">
    <property type="entry name" value="Tetracycline Repressor, domain 2"/>
    <property type="match status" value="1"/>
</dbReference>
<evidence type="ECO:0000256" key="4">
    <source>
        <dbReference type="PROSITE-ProRule" id="PRU00335"/>
    </source>
</evidence>
<gene>
    <name evidence="7" type="ORF">HTZ77_37030</name>
</gene>
<feature type="DNA-binding region" description="H-T-H motif" evidence="4">
    <location>
        <begin position="38"/>
        <end position="57"/>
    </location>
</feature>
<dbReference type="GO" id="GO:0000976">
    <property type="term" value="F:transcription cis-regulatory region binding"/>
    <property type="evidence" value="ECO:0007669"/>
    <property type="project" value="TreeGrafter"/>
</dbReference>
<evidence type="ECO:0000256" key="5">
    <source>
        <dbReference type="SAM" id="MobiDB-lite"/>
    </source>
</evidence>
<dbReference type="PANTHER" id="PTHR30055">
    <property type="entry name" value="HTH-TYPE TRANSCRIPTIONAL REGULATOR RUTR"/>
    <property type="match status" value="1"/>
</dbReference>
<dbReference type="PROSITE" id="PS50977">
    <property type="entry name" value="HTH_TETR_2"/>
    <property type="match status" value="1"/>
</dbReference>
<evidence type="ECO:0000256" key="2">
    <source>
        <dbReference type="ARBA" id="ARBA00023125"/>
    </source>
</evidence>
<feature type="region of interest" description="Disordered" evidence="5">
    <location>
        <begin position="211"/>
        <end position="232"/>
    </location>
</feature>
<dbReference type="InterPro" id="IPR050109">
    <property type="entry name" value="HTH-type_TetR-like_transc_reg"/>
</dbReference>
<dbReference type="PANTHER" id="PTHR30055:SF234">
    <property type="entry name" value="HTH-TYPE TRANSCRIPTIONAL REGULATOR BETI"/>
    <property type="match status" value="1"/>
</dbReference>
<keyword evidence="3" id="KW-0804">Transcription</keyword>
<feature type="domain" description="HTH tetR-type" evidence="6">
    <location>
        <begin position="15"/>
        <end position="75"/>
    </location>
</feature>